<accession>A0A8S3I140</accession>
<comment type="caution">
    <text evidence="2">The sequence shown here is derived from an EMBL/GenBank/DDBJ whole genome shotgun (WGS) entry which is preliminary data.</text>
</comment>
<name>A0A8S3I140_9BILA</name>
<organism evidence="2 3">
    <name type="scientific">Rotaria magnacalcarata</name>
    <dbReference type="NCBI Taxonomy" id="392030"/>
    <lineage>
        <taxon>Eukaryota</taxon>
        <taxon>Metazoa</taxon>
        <taxon>Spiralia</taxon>
        <taxon>Gnathifera</taxon>
        <taxon>Rotifera</taxon>
        <taxon>Eurotatoria</taxon>
        <taxon>Bdelloidea</taxon>
        <taxon>Philodinida</taxon>
        <taxon>Philodinidae</taxon>
        <taxon>Rotaria</taxon>
    </lineage>
</organism>
<dbReference type="Proteomes" id="UP000681720">
    <property type="component" value="Unassembled WGS sequence"/>
</dbReference>
<evidence type="ECO:0000313" key="1">
    <source>
        <dbReference type="EMBL" id="CAF5122198.1"/>
    </source>
</evidence>
<dbReference type="AlphaFoldDB" id="A0A8S3I140"/>
<gene>
    <name evidence="1" type="ORF">BYL167_LOCUS67232</name>
    <name evidence="2" type="ORF">GIL414_LOCUS72725</name>
</gene>
<dbReference type="EMBL" id="CAJOBJ010337003">
    <property type="protein sequence ID" value="CAF5190196.1"/>
    <property type="molecule type" value="Genomic_DNA"/>
</dbReference>
<proteinExistence type="predicted"/>
<dbReference type="Proteomes" id="UP000681967">
    <property type="component" value="Unassembled WGS sequence"/>
</dbReference>
<reference evidence="2" key="1">
    <citation type="submission" date="2021-02" db="EMBL/GenBank/DDBJ databases">
        <authorList>
            <person name="Nowell W R."/>
        </authorList>
    </citation>
    <scope>NUCLEOTIDE SEQUENCE</scope>
</reference>
<sequence>MMALKQTMVTTLEHLSVELFHEIFIYFQLHEVLYIFSNLNSRFAAIMDNLSLIPIYLGLNGMNIAVTKFYYTHLSQSNTSSRLTSLCVSDTLAIDNGLWLAEHLLTFINLRHLSLIDIKRSSFELILNSLSIVINSLIMFSVRFS</sequence>
<evidence type="ECO:0000313" key="2">
    <source>
        <dbReference type="EMBL" id="CAF5190196.1"/>
    </source>
</evidence>
<feature type="non-terminal residue" evidence="2">
    <location>
        <position position="145"/>
    </location>
</feature>
<evidence type="ECO:0000313" key="3">
    <source>
        <dbReference type="Proteomes" id="UP000681720"/>
    </source>
</evidence>
<protein>
    <submittedName>
        <fullName evidence="2">Uncharacterized protein</fullName>
    </submittedName>
</protein>
<dbReference type="EMBL" id="CAJOBH010245042">
    <property type="protein sequence ID" value="CAF5122198.1"/>
    <property type="molecule type" value="Genomic_DNA"/>
</dbReference>